<dbReference type="InterPro" id="IPR003593">
    <property type="entry name" value="AAA+_ATPase"/>
</dbReference>
<evidence type="ECO:0000313" key="2">
    <source>
        <dbReference type="EMBL" id="MFC5848572.1"/>
    </source>
</evidence>
<feature type="domain" description="AAA+ ATPase" evidence="1">
    <location>
        <begin position="467"/>
        <end position="659"/>
    </location>
</feature>
<dbReference type="InterPro" id="IPR027417">
    <property type="entry name" value="P-loop_NTPase"/>
</dbReference>
<dbReference type="PANTHER" id="PTHR34301">
    <property type="entry name" value="DNA-BINDING PROTEIN-RELATED"/>
    <property type="match status" value="1"/>
</dbReference>
<dbReference type="GO" id="GO:0003677">
    <property type="term" value="F:DNA binding"/>
    <property type="evidence" value="ECO:0007669"/>
    <property type="project" value="UniProtKB-KW"/>
</dbReference>
<dbReference type="Proteomes" id="UP001595979">
    <property type="component" value="Unassembled WGS sequence"/>
</dbReference>
<organism evidence="2 3">
    <name type="scientific">Deinococcus petrolearius</name>
    <dbReference type="NCBI Taxonomy" id="1751295"/>
    <lineage>
        <taxon>Bacteria</taxon>
        <taxon>Thermotogati</taxon>
        <taxon>Deinococcota</taxon>
        <taxon>Deinococci</taxon>
        <taxon>Deinococcales</taxon>
        <taxon>Deinococcaceae</taxon>
        <taxon>Deinococcus</taxon>
    </lineage>
</organism>
<sequence>MTQSYPPVLSVEQASEYLQISTDEITKLLEDKTLPGLKLGGRWRVLREVLDQYLSNIVLPNNSSQSAIKVVSKLEELAFIALVTGERGNKYKLTDISGNVYTVSKFSAFMEKKDIKFGDIVSFEKNESGEVSSSSLDKIFDAKDSYKYLKKRLDESETYQKSQIIYTAIILKYPKISNYLDAIDIEIANKNFTLADQICDLVISKKENSVYIDDVYIRKSRISISFNKYDDAINILKYRMREVNPNLSIYVEMISALTQHGSVKSLREAEEYAEFVKIRGIALDTSKLKERVKFTFDNPNTKRVAEILEKMGFRFDIMRSESSYIDILIEPLNNSEHEIYNINNKSMARIYLHTGIYEYELNKLLNDLQTHIYKESNFNVAFVFARNILRSEFIFRKIRSGNYEVLIPIDTDDWRSKNTLDIRESLNKLLKTWLNERDFFQDHAPVSGRFYFGRDKLENTVSSLINHGKHIGILGLRKSGKTSFLKQIQEKRYRDIVVYIDLQSVIKDRPMDYIYWSIANQIRIEIESNRIISAKNIRERLKLGRYTDFLSVPANNGTILMLDHDIMNIFELLDDRGQEETKIIILVDELEIMLPVGNGYSGFQDYDSFFAYIRGVSQASGGRLVTVMAAANALISELHTLNQKDNPVFQFYENIFLPPLNREESEEMISTLSEMMGRKFSDDALEMIYDECGGHPFITRQLCSHLIDNNSDVINSTDVKKSLKGFIEARHDVFDEILSRLERYFPLEKTILTEIIKGRSSEKSLLKAMNKKNLSKELKNLEGYYIIEKNNGTYGVKISLLKNWMKQVGEI</sequence>
<comment type="caution">
    <text evidence="2">The sequence shown here is derived from an EMBL/GenBank/DDBJ whole genome shotgun (WGS) entry which is preliminary data.</text>
</comment>
<dbReference type="Pfam" id="PF12728">
    <property type="entry name" value="HTH_17"/>
    <property type="match status" value="1"/>
</dbReference>
<dbReference type="InterPro" id="IPR041657">
    <property type="entry name" value="HTH_17"/>
</dbReference>
<protein>
    <submittedName>
        <fullName evidence="2">Excisionase family DNA-binding protein</fullName>
    </submittedName>
</protein>
<keyword evidence="2" id="KW-0238">DNA-binding</keyword>
<name>A0ABW1DIK7_9DEIO</name>
<dbReference type="SMART" id="SM00382">
    <property type="entry name" value="AAA"/>
    <property type="match status" value="1"/>
</dbReference>
<reference evidence="3" key="1">
    <citation type="journal article" date="2019" name="Int. J. Syst. Evol. Microbiol.">
        <title>The Global Catalogue of Microorganisms (GCM) 10K type strain sequencing project: providing services to taxonomists for standard genome sequencing and annotation.</title>
        <authorList>
            <consortium name="The Broad Institute Genomics Platform"/>
            <consortium name="The Broad Institute Genome Sequencing Center for Infectious Disease"/>
            <person name="Wu L."/>
            <person name="Ma J."/>
        </authorList>
    </citation>
    <scope>NUCLEOTIDE SEQUENCE [LARGE SCALE GENOMIC DNA]</scope>
    <source>
        <strain evidence="3">CGMCC 1.15053</strain>
    </source>
</reference>
<dbReference type="NCBIfam" id="TIGR01764">
    <property type="entry name" value="excise"/>
    <property type="match status" value="1"/>
</dbReference>
<gene>
    <name evidence="2" type="ORF">ACFPQ6_09640</name>
</gene>
<accession>A0ABW1DIK7</accession>
<keyword evidence="3" id="KW-1185">Reference proteome</keyword>
<dbReference type="SUPFAM" id="SSF52540">
    <property type="entry name" value="P-loop containing nucleoside triphosphate hydrolases"/>
    <property type="match status" value="1"/>
</dbReference>
<dbReference type="Gene3D" id="3.40.50.300">
    <property type="entry name" value="P-loop containing nucleotide triphosphate hydrolases"/>
    <property type="match status" value="1"/>
</dbReference>
<evidence type="ECO:0000259" key="1">
    <source>
        <dbReference type="SMART" id="SM00382"/>
    </source>
</evidence>
<dbReference type="PANTHER" id="PTHR34301:SF8">
    <property type="entry name" value="ATPASE DOMAIN-CONTAINING PROTEIN"/>
    <property type="match status" value="1"/>
</dbReference>
<evidence type="ECO:0000313" key="3">
    <source>
        <dbReference type="Proteomes" id="UP001595979"/>
    </source>
</evidence>
<dbReference type="EMBL" id="JBHSOH010000008">
    <property type="protein sequence ID" value="MFC5848572.1"/>
    <property type="molecule type" value="Genomic_DNA"/>
</dbReference>
<dbReference type="InterPro" id="IPR010093">
    <property type="entry name" value="SinI_DNA-bd"/>
</dbReference>
<dbReference type="RefSeq" id="WP_380048762.1">
    <property type="nucleotide sequence ID" value="NZ_JBHSOH010000008.1"/>
</dbReference>
<proteinExistence type="predicted"/>